<dbReference type="RefSeq" id="XP_024508416.1">
    <property type="nucleotide sequence ID" value="XM_024655111.1"/>
</dbReference>
<dbReference type="GeneID" id="36381586"/>
<dbReference type="EMBL" id="LN609529">
    <property type="protein sequence ID" value="CEF69216.1"/>
    <property type="molecule type" value="Genomic_DNA"/>
</dbReference>
<dbReference type="WormBase" id="SRAE_2000386600">
    <property type="protein sequence ID" value="SRP07222"/>
    <property type="gene ID" value="WBGene00264093"/>
</dbReference>
<dbReference type="GO" id="GO:0005581">
    <property type="term" value="C:collagen trimer"/>
    <property type="evidence" value="ECO:0007669"/>
    <property type="project" value="UniProtKB-KW"/>
</dbReference>
<protein>
    <submittedName>
        <fullName evidence="4 6">Collagen triple helix repeat-containing protein</fullName>
    </submittedName>
</protein>
<accession>A0A090LHH0</accession>
<dbReference type="WBParaSite" id="SRAE_2000386600.1">
    <property type="protein sequence ID" value="SRAE_2000386600.1"/>
    <property type="gene ID" value="WBGene00264093"/>
</dbReference>
<gene>
    <name evidence="4 6 7" type="ORF">SRAE_2000386600</name>
</gene>
<evidence type="ECO:0000313" key="6">
    <source>
        <dbReference type="WBParaSite" id="SRAE_2000386600.1"/>
    </source>
</evidence>
<dbReference type="Gene3D" id="1.20.5.320">
    <property type="entry name" value="6-Phosphogluconate Dehydrogenase, domain 3"/>
    <property type="match status" value="1"/>
</dbReference>
<sequence length="385" mass="41378">MYFTAVSHLSLFSFIFICSVFCITTIGITISLMSYEFSSIVDIVNFEMKNFNNDANIAFEVLLSLERDNDNFNVIFKRKIDNIEKLTNENKEVFFGFLENNRRQKKDTNNNDQIAVDASYLLQENYNNYGNDKYPVPQSFVTAVNNILTTTLDDGYVTPSSLLPENIYNTLPPSNTYIKSKPEQCPLENTINPACPPGPPGKDGKDGYPGFHGVPGIPGRDGINSNSNGMYVDKDISMCFQCPVGSPGPKGPKGQTGNPGAKGAIGARGQAGKPGNNGYPGIQGKMGPPGMRGKQGERGKQGKEGYHYYGLPKKGPKGIPGKQGLAGMPGIPGLHGSRGRTGVPGPRGNSGLRGRVGKPGKKGPQGPVGTVGPDRLYCECKGRSN</sequence>
<dbReference type="eggNOG" id="KOG4798">
    <property type="taxonomic scope" value="Eukaryota"/>
</dbReference>
<feature type="transmembrane region" description="Helical" evidence="3">
    <location>
        <begin position="12"/>
        <end position="35"/>
    </location>
</feature>
<name>A0A090LHH0_STRRB</name>
<dbReference type="Pfam" id="PF01391">
    <property type="entry name" value="Collagen"/>
    <property type="match status" value="2"/>
</dbReference>
<dbReference type="AlphaFoldDB" id="A0A090LHH0"/>
<evidence type="ECO:0000313" key="4">
    <source>
        <dbReference type="EMBL" id="CEF69216.1"/>
    </source>
</evidence>
<keyword evidence="3" id="KW-1133">Transmembrane helix</keyword>
<reference evidence="6" key="2">
    <citation type="submission" date="2020-12" db="UniProtKB">
        <authorList>
            <consortium name="WormBaseParasite"/>
        </authorList>
    </citation>
    <scope>IDENTIFICATION</scope>
</reference>
<keyword evidence="1" id="KW-0677">Repeat</keyword>
<dbReference type="STRING" id="34506.A0A090LHH0"/>
<dbReference type="CTD" id="36381586"/>
<feature type="region of interest" description="Disordered" evidence="2">
    <location>
        <begin position="246"/>
        <end position="385"/>
    </location>
</feature>
<evidence type="ECO:0000256" key="3">
    <source>
        <dbReference type="SAM" id="Phobius"/>
    </source>
</evidence>
<evidence type="ECO:0000313" key="5">
    <source>
        <dbReference type="Proteomes" id="UP000035682"/>
    </source>
</evidence>
<feature type="compositionally biased region" description="Low complexity" evidence="2">
    <location>
        <begin position="246"/>
        <end position="259"/>
    </location>
</feature>
<keyword evidence="4" id="KW-0176">Collagen</keyword>
<keyword evidence="3" id="KW-0472">Membrane</keyword>
<feature type="compositionally biased region" description="Basic and acidic residues" evidence="2">
    <location>
        <begin position="376"/>
        <end position="385"/>
    </location>
</feature>
<feature type="compositionally biased region" description="Low complexity" evidence="2">
    <location>
        <begin position="362"/>
        <end position="373"/>
    </location>
</feature>
<evidence type="ECO:0000256" key="1">
    <source>
        <dbReference type="ARBA" id="ARBA00022737"/>
    </source>
</evidence>
<keyword evidence="3" id="KW-0812">Transmembrane</keyword>
<proteinExistence type="predicted"/>
<feature type="compositionally biased region" description="Low complexity" evidence="2">
    <location>
        <begin position="307"/>
        <end position="323"/>
    </location>
</feature>
<keyword evidence="5" id="KW-1185">Reference proteome</keyword>
<dbReference type="InterPro" id="IPR008160">
    <property type="entry name" value="Collagen"/>
</dbReference>
<evidence type="ECO:0000313" key="7">
    <source>
        <dbReference type="WormBase" id="SRAE_2000386600"/>
    </source>
</evidence>
<reference evidence="4 5" key="1">
    <citation type="submission" date="2014-09" db="EMBL/GenBank/DDBJ databases">
        <authorList>
            <person name="Martin A.A."/>
        </authorList>
    </citation>
    <scope>NUCLEOTIDE SEQUENCE</scope>
    <source>
        <strain evidence="5">ED321</strain>
        <strain evidence="4">ED321 Heterogonic</strain>
    </source>
</reference>
<evidence type="ECO:0000256" key="2">
    <source>
        <dbReference type="SAM" id="MobiDB-lite"/>
    </source>
</evidence>
<feature type="compositionally biased region" description="Basic and acidic residues" evidence="2">
    <location>
        <begin position="294"/>
        <end position="306"/>
    </location>
</feature>
<dbReference type="PANTHER" id="PTHR24637">
    <property type="entry name" value="COLLAGEN"/>
    <property type="match status" value="1"/>
</dbReference>
<dbReference type="Proteomes" id="UP000035682">
    <property type="component" value="Unplaced"/>
</dbReference>
<organism evidence="4">
    <name type="scientific">Strongyloides ratti</name>
    <name type="common">Parasitic roundworm</name>
    <dbReference type="NCBI Taxonomy" id="34506"/>
    <lineage>
        <taxon>Eukaryota</taxon>
        <taxon>Metazoa</taxon>
        <taxon>Ecdysozoa</taxon>
        <taxon>Nematoda</taxon>
        <taxon>Chromadorea</taxon>
        <taxon>Rhabditida</taxon>
        <taxon>Tylenchina</taxon>
        <taxon>Panagrolaimomorpha</taxon>
        <taxon>Strongyloidoidea</taxon>
        <taxon>Strongyloididae</taxon>
        <taxon>Strongyloides</taxon>
    </lineage>
</organism>
<dbReference type="eggNOG" id="KOG3544">
    <property type="taxonomic scope" value="Eukaryota"/>
</dbReference>